<comment type="caution">
    <text evidence="1">The sequence shown here is derived from an EMBL/GenBank/DDBJ whole genome shotgun (WGS) entry which is preliminary data.</text>
</comment>
<name>A0A0V1LHN7_9BILA</name>
<protein>
    <submittedName>
        <fullName evidence="1">Uncharacterized protein</fullName>
    </submittedName>
</protein>
<proteinExistence type="predicted"/>
<sequence length="128" mass="15187">MKNLKHFLQESYLMPRQFARSSFCLEVAVDFSFGNLVSFLRNLDPFPQFWWWVLREWIVVVQWFSISLNRLKNGGWNALCKLGHFDCLSNFPNDRMQAVSTWTPERITIADDVDFDVLMMMMMMMMAG</sequence>
<organism evidence="1 2">
    <name type="scientific">Trichinella nativa</name>
    <dbReference type="NCBI Taxonomy" id="6335"/>
    <lineage>
        <taxon>Eukaryota</taxon>
        <taxon>Metazoa</taxon>
        <taxon>Ecdysozoa</taxon>
        <taxon>Nematoda</taxon>
        <taxon>Enoplea</taxon>
        <taxon>Dorylaimia</taxon>
        <taxon>Trichinellida</taxon>
        <taxon>Trichinellidae</taxon>
        <taxon>Trichinella</taxon>
    </lineage>
</organism>
<evidence type="ECO:0000313" key="1">
    <source>
        <dbReference type="EMBL" id="KRZ59048.1"/>
    </source>
</evidence>
<gene>
    <name evidence="1" type="ORF">T02_13656</name>
</gene>
<reference evidence="1 2" key="1">
    <citation type="submission" date="2015-05" db="EMBL/GenBank/DDBJ databases">
        <title>Evolution of Trichinella species and genotypes.</title>
        <authorList>
            <person name="Korhonen P.K."/>
            <person name="Edoardo P."/>
            <person name="Giuseppe L.R."/>
            <person name="Gasser R.B."/>
        </authorList>
    </citation>
    <scope>NUCLEOTIDE SEQUENCE [LARGE SCALE GENOMIC DNA]</scope>
    <source>
        <strain evidence="1">ISS10</strain>
    </source>
</reference>
<dbReference type="AlphaFoldDB" id="A0A0V1LHN7"/>
<dbReference type="EMBL" id="JYDW01000048">
    <property type="protein sequence ID" value="KRZ59048.1"/>
    <property type="molecule type" value="Genomic_DNA"/>
</dbReference>
<keyword evidence="2" id="KW-1185">Reference proteome</keyword>
<dbReference type="Proteomes" id="UP000054721">
    <property type="component" value="Unassembled WGS sequence"/>
</dbReference>
<evidence type="ECO:0000313" key="2">
    <source>
        <dbReference type="Proteomes" id="UP000054721"/>
    </source>
</evidence>
<accession>A0A0V1LHN7</accession>